<evidence type="ECO:0000256" key="1">
    <source>
        <dbReference type="SAM" id="Phobius"/>
    </source>
</evidence>
<proteinExistence type="predicted"/>
<reference evidence="3" key="3">
    <citation type="submission" date="2018-08" db="UniProtKB">
        <authorList>
            <consortium name="EnsemblPlants"/>
        </authorList>
    </citation>
    <scope>IDENTIFICATION</scope>
    <source>
        <strain evidence="3">cv. Bd21</strain>
    </source>
</reference>
<keyword evidence="1" id="KW-0812">Transmembrane</keyword>
<evidence type="ECO:0000313" key="2">
    <source>
        <dbReference type="EMBL" id="PNT62726.1"/>
    </source>
</evidence>
<gene>
    <name evidence="2" type="ORF">BRADI_4g07602v3</name>
</gene>
<dbReference type="AlphaFoldDB" id="A0A2K2CL20"/>
<sequence length="32" mass="3692">MSESKFKFKFNHLLPLLLCIGFFLSPSLSLSF</sequence>
<name>A0A2K2CL20_BRADI</name>
<dbReference type="Gramene" id="PNT62726">
    <property type="protein sequence ID" value="PNT62726"/>
    <property type="gene ID" value="BRADI_4g07602v3"/>
</dbReference>
<organism evidence="2">
    <name type="scientific">Brachypodium distachyon</name>
    <name type="common">Purple false brome</name>
    <name type="synonym">Trachynia distachya</name>
    <dbReference type="NCBI Taxonomy" id="15368"/>
    <lineage>
        <taxon>Eukaryota</taxon>
        <taxon>Viridiplantae</taxon>
        <taxon>Streptophyta</taxon>
        <taxon>Embryophyta</taxon>
        <taxon>Tracheophyta</taxon>
        <taxon>Spermatophyta</taxon>
        <taxon>Magnoliopsida</taxon>
        <taxon>Liliopsida</taxon>
        <taxon>Poales</taxon>
        <taxon>Poaceae</taxon>
        <taxon>BOP clade</taxon>
        <taxon>Pooideae</taxon>
        <taxon>Stipodae</taxon>
        <taxon>Brachypodieae</taxon>
        <taxon>Brachypodium</taxon>
    </lineage>
</organism>
<dbReference type="Proteomes" id="UP000008810">
    <property type="component" value="Chromosome 4"/>
</dbReference>
<keyword evidence="4" id="KW-1185">Reference proteome</keyword>
<keyword evidence="1" id="KW-1133">Transmembrane helix</keyword>
<evidence type="ECO:0000313" key="4">
    <source>
        <dbReference type="Proteomes" id="UP000008810"/>
    </source>
</evidence>
<dbReference type="InParanoid" id="A0A2K2CL20"/>
<protein>
    <submittedName>
        <fullName evidence="2 3">Uncharacterized protein</fullName>
    </submittedName>
</protein>
<reference evidence="2" key="2">
    <citation type="submission" date="2017-06" db="EMBL/GenBank/DDBJ databases">
        <title>WGS assembly of Brachypodium distachyon.</title>
        <authorList>
            <consortium name="The International Brachypodium Initiative"/>
            <person name="Lucas S."/>
            <person name="Harmon-Smith M."/>
            <person name="Lail K."/>
            <person name="Tice H."/>
            <person name="Grimwood J."/>
            <person name="Bruce D."/>
            <person name="Barry K."/>
            <person name="Shu S."/>
            <person name="Lindquist E."/>
            <person name="Wang M."/>
            <person name="Pitluck S."/>
            <person name="Vogel J.P."/>
            <person name="Garvin D.F."/>
            <person name="Mockler T.C."/>
            <person name="Schmutz J."/>
            <person name="Rokhsar D."/>
            <person name="Bevan M.W."/>
        </authorList>
    </citation>
    <scope>NUCLEOTIDE SEQUENCE</scope>
    <source>
        <strain evidence="2">Bd21</strain>
    </source>
</reference>
<feature type="transmembrane region" description="Helical" evidence="1">
    <location>
        <begin position="12"/>
        <end position="30"/>
    </location>
</feature>
<dbReference type="EnsemblPlants" id="PNT62726">
    <property type="protein sequence ID" value="PNT62726"/>
    <property type="gene ID" value="BRADI_4g07602v3"/>
</dbReference>
<reference evidence="2 3" key="1">
    <citation type="journal article" date="2010" name="Nature">
        <title>Genome sequencing and analysis of the model grass Brachypodium distachyon.</title>
        <authorList>
            <consortium name="International Brachypodium Initiative"/>
        </authorList>
    </citation>
    <scope>NUCLEOTIDE SEQUENCE [LARGE SCALE GENOMIC DNA]</scope>
    <source>
        <strain evidence="2 3">Bd21</strain>
    </source>
</reference>
<keyword evidence="1" id="KW-0472">Membrane</keyword>
<accession>A0A2K2CL20</accession>
<dbReference type="EMBL" id="CM000883">
    <property type="protein sequence ID" value="PNT62726.1"/>
    <property type="molecule type" value="Genomic_DNA"/>
</dbReference>
<evidence type="ECO:0000313" key="3">
    <source>
        <dbReference type="EnsemblPlants" id="PNT62726"/>
    </source>
</evidence>